<keyword evidence="9" id="KW-1185">Reference proteome</keyword>
<keyword evidence="5" id="KW-0106">Calcium</keyword>
<dbReference type="InterPro" id="IPR015919">
    <property type="entry name" value="Cadherin-like_sf"/>
</dbReference>
<keyword evidence="6" id="KW-0472">Membrane</keyword>
<evidence type="ECO:0000256" key="6">
    <source>
        <dbReference type="SAM" id="Phobius"/>
    </source>
</evidence>
<dbReference type="InterPro" id="IPR002126">
    <property type="entry name" value="Cadherin-like_dom"/>
</dbReference>
<comment type="caution">
    <text evidence="8">The sequence shown here is derived from an EMBL/GenBank/DDBJ whole genome shotgun (WGS) entry which is preliminary data.</text>
</comment>
<dbReference type="GO" id="GO:0007156">
    <property type="term" value="P:homophilic cell adhesion via plasma membrane adhesion molecules"/>
    <property type="evidence" value="ECO:0007669"/>
    <property type="project" value="InterPro"/>
</dbReference>
<dbReference type="SMART" id="SM00112">
    <property type="entry name" value="CA"/>
    <property type="match status" value="2"/>
</dbReference>
<dbReference type="GO" id="GO:0005509">
    <property type="term" value="F:calcium ion binding"/>
    <property type="evidence" value="ECO:0007669"/>
    <property type="project" value="UniProtKB-UniRule"/>
</dbReference>
<keyword evidence="3 6" id="KW-1133">Transmembrane helix</keyword>
<dbReference type="PANTHER" id="PTHR24028">
    <property type="entry name" value="CADHERIN-87A"/>
    <property type="match status" value="1"/>
</dbReference>
<evidence type="ECO:0000256" key="2">
    <source>
        <dbReference type="ARBA" id="ARBA00022692"/>
    </source>
</evidence>
<dbReference type="Proteomes" id="UP000549394">
    <property type="component" value="Unassembled WGS sequence"/>
</dbReference>
<evidence type="ECO:0000256" key="1">
    <source>
        <dbReference type="ARBA" id="ARBA00004167"/>
    </source>
</evidence>
<dbReference type="CDD" id="cd11304">
    <property type="entry name" value="Cadherin_repeat"/>
    <property type="match status" value="2"/>
</dbReference>
<name>A0A7I8VHJ1_9ANNE</name>
<feature type="transmembrane region" description="Helical" evidence="6">
    <location>
        <begin position="234"/>
        <end position="261"/>
    </location>
</feature>
<dbReference type="PANTHER" id="PTHR24028:SF328">
    <property type="entry name" value="CADHERIN-3"/>
    <property type="match status" value="1"/>
</dbReference>
<dbReference type="PROSITE" id="PS50268">
    <property type="entry name" value="CADHERIN_2"/>
    <property type="match status" value="1"/>
</dbReference>
<comment type="subcellular location">
    <subcellularLocation>
        <location evidence="1">Membrane</location>
        <topology evidence="1">Single-pass membrane protein</topology>
    </subcellularLocation>
</comment>
<evidence type="ECO:0000256" key="5">
    <source>
        <dbReference type="PROSITE-ProRule" id="PRU00043"/>
    </source>
</evidence>
<organism evidence="8 9">
    <name type="scientific">Dimorphilus gyrociliatus</name>
    <dbReference type="NCBI Taxonomy" id="2664684"/>
    <lineage>
        <taxon>Eukaryota</taxon>
        <taxon>Metazoa</taxon>
        <taxon>Spiralia</taxon>
        <taxon>Lophotrochozoa</taxon>
        <taxon>Annelida</taxon>
        <taxon>Polychaeta</taxon>
        <taxon>Polychaeta incertae sedis</taxon>
        <taxon>Dinophilidae</taxon>
        <taxon>Dimorphilus</taxon>
    </lineage>
</organism>
<evidence type="ECO:0000313" key="8">
    <source>
        <dbReference type="EMBL" id="CAD5115136.1"/>
    </source>
</evidence>
<protein>
    <recommendedName>
        <fullName evidence="7">Cadherin domain-containing protein</fullName>
    </recommendedName>
</protein>
<reference evidence="8 9" key="1">
    <citation type="submission" date="2020-08" db="EMBL/GenBank/DDBJ databases">
        <authorList>
            <person name="Hejnol A."/>
        </authorList>
    </citation>
    <scope>NUCLEOTIDE SEQUENCE [LARGE SCALE GENOMIC DNA]</scope>
</reference>
<accession>A0A7I8VHJ1</accession>
<dbReference type="EMBL" id="CAJFCJ010000005">
    <property type="protein sequence ID" value="CAD5115136.1"/>
    <property type="molecule type" value="Genomic_DNA"/>
</dbReference>
<sequence>MNEYILQIQANDTDVGSVQGIFYNLISSEIAVTLDETLGIIRSNGKFTPGKYNVKVMAIENTVEALSSSTEITINVADVNECSMINQPHSNDKILLNSTVPLGFLVTRIEAVDSDSGLEGDMIFSIKQTEDLDILGVKENSNEIVTIQYPLPIGQFKSYIIVSDRSSSPCSSTATFYVFIEKGDEEVELLTTTNEISSTEKFDTTTEEFDSTSNSNHLSEMVTTSQADIFQQGFVSYVIIGVITATTVLVILIISVVYFIIQNKKKLF</sequence>
<dbReference type="Gene3D" id="2.60.40.60">
    <property type="entry name" value="Cadherins"/>
    <property type="match status" value="2"/>
</dbReference>
<dbReference type="SUPFAM" id="SSF49313">
    <property type="entry name" value="Cadherin-like"/>
    <property type="match status" value="2"/>
</dbReference>
<dbReference type="GO" id="GO:0005886">
    <property type="term" value="C:plasma membrane"/>
    <property type="evidence" value="ECO:0007669"/>
    <property type="project" value="TreeGrafter"/>
</dbReference>
<keyword evidence="4" id="KW-0325">Glycoprotein</keyword>
<keyword evidence="2 6" id="KW-0812">Transmembrane</keyword>
<evidence type="ECO:0000259" key="7">
    <source>
        <dbReference type="PROSITE" id="PS50268"/>
    </source>
</evidence>
<evidence type="ECO:0000256" key="3">
    <source>
        <dbReference type="ARBA" id="ARBA00022989"/>
    </source>
</evidence>
<dbReference type="OrthoDB" id="6272353at2759"/>
<dbReference type="AlphaFoldDB" id="A0A7I8VHJ1"/>
<gene>
    <name evidence="8" type="ORF">DGYR_LOCUS3909</name>
</gene>
<proteinExistence type="predicted"/>
<evidence type="ECO:0000256" key="4">
    <source>
        <dbReference type="ARBA" id="ARBA00023180"/>
    </source>
</evidence>
<evidence type="ECO:0000313" key="9">
    <source>
        <dbReference type="Proteomes" id="UP000549394"/>
    </source>
</evidence>
<dbReference type="InterPro" id="IPR050174">
    <property type="entry name" value="Protocadherin/Cadherin-CA"/>
</dbReference>
<feature type="domain" description="Cadherin" evidence="7">
    <location>
        <begin position="5"/>
        <end position="90"/>
    </location>
</feature>